<dbReference type="Gene3D" id="3.10.300.10">
    <property type="entry name" value="Methylpurine-DNA glycosylase (MPG)"/>
    <property type="match status" value="2"/>
</dbReference>
<dbReference type="NCBIfam" id="TIGR00567">
    <property type="entry name" value="3mg"/>
    <property type="match status" value="1"/>
</dbReference>
<sequence length="212" mass="23158">MNTPFSAEPPQVMDRGDPHVPASTPVPVPGDPLERPFYDRETRVVARELLGKLLVHRTERGVRIGRIVEVEAYLGAHDKASHSSRGLTPRTRLMFGPPGFAYVYLIYGMYCCMNVVTEGEGHGAAVLIRAVEPVRNLLGPGNGPGRLCRALEIDRSSNGKDLTEGTLTICPGDPAPAGPVVCRPRVGVDYAGVWARRLLRFYLRGNPHVSRP</sequence>
<dbReference type="AlphaFoldDB" id="A0A059XQF8"/>
<evidence type="ECO:0000256" key="5">
    <source>
        <dbReference type="HAMAP-Rule" id="MF_00527"/>
    </source>
</evidence>
<dbReference type="EMBL" id="CP007243">
    <property type="protein sequence ID" value="AIA30774.1"/>
    <property type="molecule type" value="Genomic_DNA"/>
</dbReference>
<evidence type="ECO:0000256" key="6">
    <source>
        <dbReference type="SAM" id="MobiDB-lite"/>
    </source>
</evidence>
<accession>A0A059XQF8</accession>
<evidence type="ECO:0000256" key="4">
    <source>
        <dbReference type="ARBA" id="ARBA00023204"/>
    </source>
</evidence>
<evidence type="ECO:0000313" key="8">
    <source>
        <dbReference type="Proteomes" id="UP000027059"/>
    </source>
</evidence>
<evidence type="ECO:0000256" key="2">
    <source>
        <dbReference type="ARBA" id="ARBA00022763"/>
    </source>
</evidence>
<keyword evidence="3 5" id="KW-0378">Hydrolase</keyword>
<dbReference type="KEGG" id="lfp:Y981_08405"/>
<dbReference type="CDD" id="cd00540">
    <property type="entry name" value="AAG"/>
    <property type="match status" value="1"/>
</dbReference>
<reference evidence="8" key="1">
    <citation type="submission" date="2014-02" db="EMBL/GenBank/DDBJ databases">
        <title>Complete genome sequence and comparative genomic analysis of the nitrogen-fixing bacterium Leptospirillum ferriphilum YSK.</title>
        <authorList>
            <person name="Guo X."/>
            <person name="Yin H."/>
            <person name="Liang Y."/>
            <person name="Hu Q."/>
            <person name="Ma L."/>
            <person name="Xiao Y."/>
            <person name="Zhang X."/>
            <person name="Qiu G."/>
            <person name="Liu X."/>
        </authorList>
    </citation>
    <scope>NUCLEOTIDE SEQUENCE [LARGE SCALE GENOMIC DNA]</scope>
    <source>
        <strain evidence="8">YSK</strain>
    </source>
</reference>
<evidence type="ECO:0000256" key="3">
    <source>
        <dbReference type="ARBA" id="ARBA00022801"/>
    </source>
</evidence>
<keyword evidence="2 5" id="KW-0227">DNA damage</keyword>
<proteinExistence type="inferred from homology"/>
<dbReference type="EC" id="3.2.2.-" evidence="5"/>
<dbReference type="InterPro" id="IPR003180">
    <property type="entry name" value="MPG"/>
</dbReference>
<dbReference type="GO" id="GO:0003677">
    <property type="term" value="F:DNA binding"/>
    <property type="evidence" value="ECO:0007669"/>
    <property type="project" value="InterPro"/>
</dbReference>
<gene>
    <name evidence="7" type="ORF">Y981_08405</name>
</gene>
<evidence type="ECO:0000313" key="7">
    <source>
        <dbReference type="EMBL" id="AIA30774.1"/>
    </source>
</evidence>
<feature type="region of interest" description="Disordered" evidence="6">
    <location>
        <begin position="1"/>
        <end position="33"/>
    </location>
</feature>
<dbReference type="PANTHER" id="PTHR10429:SF0">
    <property type="entry name" value="DNA-3-METHYLADENINE GLYCOSYLASE"/>
    <property type="match status" value="1"/>
</dbReference>
<evidence type="ECO:0000256" key="1">
    <source>
        <dbReference type="ARBA" id="ARBA00009232"/>
    </source>
</evidence>
<organism evidence="7 8">
    <name type="scientific">Leptospirillum ferriphilum YSK</name>
    <dbReference type="NCBI Taxonomy" id="1441628"/>
    <lineage>
        <taxon>Bacteria</taxon>
        <taxon>Pseudomonadati</taxon>
        <taxon>Nitrospirota</taxon>
        <taxon>Nitrospiria</taxon>
        <taxon>Nitrospirales</taxon>
        <taxon>Nitrospiraceae</taxon>
        <taxon>Leptospirillum</taxon>
    </lineage>
</organism>
<name>A0A059XQF8_9BACT</name>
<dbReference type="PANTHER" id="PTHR10429">
    <property type="entry name" value="DNA-3-METHYLADENINE GLYCOSYLASE"/>
    <property type="match status" value="1"/>
</dbReference>
<keyword evidence="8" id="KW-1185">Reference proteome</keyword>
<dbReference type="Pfam" id="PF02245">
    <property type="entry name" value="Pur_DNA_glyco"/>
    <property type="match status" value="1"/>
</dbReference>
<dbReference type="InterPro" id="IPR011034">
    <property type="entry name" value="Formyl_transferase-like_C_sf"/>
</dbReference>
<dbReference type="GO" id="GO:0006284">
    <property type="term" value="P:base-excision repair"/>
    <property type="evidence" value="ECO:0007669"/>
    <property type="project" value="InterPro"/>
</dbReference>
<comment type="similarity">
    <text evidence="1 5">Belongs to the DNA glycosylase MPG family.</text>
</comment>
<dbReference type="GO" id="GO:0003905">
    <property type="term" value="F:alkylbase DNA N-glycosylase activity"/>
    <property type="evidence" value="ECO:0007669"/>
    <property type="project" value="InterPro"/>
</dbReference>
<dbReference type="HAMAP" id="MF_00527">
    <property type="entry name" value="3MGH"/>
    <property type="match status" value="1"/>
</dbReference>
<dbReference type="HOGENOM" id="CLU_060471_4_1_0"/>
<dbReference type="OrthoDB" id="9794313at2"/>
<dbReference type="InterPro" id="IPR036995">
    <property type="entry name" value="MPG_sf"/>
</dbReference>
<dbReference type="SUPFAM" id="SSF50486">
    <property type="entry name" value="FMT C-terminal domain-like"/>
    <property type="match status" value="1"/>
</dbReference>
<keyword evidence="4 5" id="KW-0234">DNA repair</keyword>
<reference evidence="7 8" key="2">
    <citation type="journal article" date="2015" name="Biomed. Res. Int.">
        <title>Effects of Arsenite Resistance on the Growth and Functional Gene Expression of Leptospirillum ferriphilum and Acidithiobacillus thiooxidans in Pure Culture and Coculture.</title>
        <authorList>
            <person name="Jiang H."/>
            <person name="Liang Y."/>
            <person name="Yin H."/>
            <person name="Xiao Y."/>
            <person name="Guo X."/>
            <person name="Xu Y."/>
            <person name="Hu Q."/>
            <person name="Liu H."/>
            <person name="Liu X."/>
        </authorList>
    </citation>
    <scope>NUCLEOTIDE SEQUENCE [LARGE SCALE GENOMIC DNA]</scope>
    <source>
        <strain evidence="7 8">YSK</strain>
    </source>
</reference>
<dbReference type="Proteomes" id="UP000027059">
    <property type="component" value="Chromosome"/>
</dbReference>
<protein>
    <recommendedName>
        <fullName evidence="5">Putative 3-methyladenine DNA glycosylase</fullName>
        <ecNumber evidence="5">3.2.2.-</ecNumber>
    </recommendedName>
</protein>